<evidence type="ECO:0000313" key="21">
    <source>
        <dbReference type="Proteomes" id="UP000233375"/>
    </source>
</evidence>
<accession>A0A2N0Z2D6</accession>
<dbReference type="GO" id="GO:0005525">
    <property type="term" value="F:GTP binding"/>
    <property type="evidence" value="ECO:0007669"/>
    <property type="project" value="UniProtKB-KW"/>
</dbReference>
<keyword evidence="11" id="KW-0808">Transferase</keyword>
<evidence type="ECO:0000256" key="10">
    <source>
        <dbReference type="ARBA" id="ARBA00022573"/>
    </source>
</evidence>
<dbReference type="EMBL" id="PISE01000021">
    <property type="protein sequence ID" value="PKG23671.1"/>
    <property type="molecule type" value="Genomic_DNA"/>
</dbReference>
<comment type="catalytic activity">
    <reaction evidence="2">
        <text>adenosylcob(III)inamide phosphate + GTP + H(+) = adenosylcob(III)inamide-GDP + diphosphate</text>
        <dbReference type="Rhea" id="RHEA:22712"/>
        <dbReference type="ChEBI" id="CHEBI:15378"/>
        <dbReference type="ChEBI" id="CHEBI:33019"/>
        <dbReference type="ChEBI" id="CHEBI:37565"/>
        <dbReference type="ChEBI" id="CHEBI:58502"/>
        <dbReference type="ChEBI" id="CHEBI:60487"/>
        <dbReference type="EC" id="2.7.7.62"/>
    </reaction>
</comment>
<dbReference type="Proteomes" id="UP000233375">
    <property type="component" value="Unassembled WGS sequence"/>
</dbReference>
<keyword evidence="12 19" id="KW-0547">Nucleotide-binding</keyword>
<dbReference type="PANTHER" id="PTHR34848:SF1">
    <property type="entry name" value="BIFUNCTIONAL ADENOSYLCOBALAMIN BIOSYNTHESIS PROTEIN COBU"/>
    <property type="match status" value="1"/>
</dbReference>
<dbReference type="InterPro" id="IPR003203">
    <property type="entry name" value="CobU/CobP"/>
</dbReference>
<evidence type="ECO:0000256" key="4">
    <source>
        <dbReference type="ARBA" id="ARBA00003889"/>
    </source>
</evidence>
<dbReference type="CDD" id="cd00544">
    <property type="entry name" value="CobU"/>
    <property type="match status" value="1"/>
</dbReference>
<evidence type="ECO:0000256" key="15">
    <source>
        <dbReference type="ARBA" id="ARBA00023134"/>
    </source>
</evidence>
<dbReference type="OrthoDB" id="9799422at2"/>
<comment type="caution">
    <text evidence="20">The sequence shown here is derived from an EMBL/GenBank/DDBJ whole genome shotgun (WGS) entry which is preliminary data.</text>
</comment>
<evidence type="ECO:0000256" key="18">
    <source>
        <dbReference type="PIRSR" id="PIRSR006135-1"/>
    </source>
</evidence>
<dbReference type="EC" id="2.7.1.156" evidence="8"/>
<protein>
    <recommendedName>
        <fullName evidence="16">Adenosylcobinamide kinase</fullName>
        <ecNumber evidence="8">2.7.1.156</ecNumber>
        <ecNumber evidence="9">2.7.7.62</ecNumber>
    </recommendedName>
    <alternativeName>
        <fullName evidence="17">Adenosylcobinamide-phosphate guanylyltransferase</fullName>
    </alternativeName>
</protein>
<evidence type="ECO:0000256" key="7">
    <source>
        <dbReference type="ARBA" id="ARBA00007490"/>
    </source>
</evidence>
<evidence type="ECO:0000256" key="11">
    <source>
        <dbReference type="ARBA" id="ARBA00022679"/>
    </source>
</evidence>
<comment type="similarity">
    <text evidence="7">Belongs to the CobU/CobP family.</text>
</comment>
<dbReference type="UniPathway" id="UPA00148">
    <property type="reaction ID" value="UER00236"/>
</dbReference>
<dbReference type="InterPro" id="IPR027417">
    <property type="entry name" value="P-loop_NTPase"/>
</dbReference>
<dbReference type="GO" id="GO:0009236">
    <property type="term" value="P:cobalamin biosynthetic process"/>
    <property type="evidence" value="ECO:0007669"/>
    <property type="project" value="UniProtKB-UniPathway"/>
</dbReference>
<comment type="function">
    <text evidence="4">Catalyzes ATP-dependent phosphorylation of adenosylcobinamide and addition of GMP to adenosylcobinamide phosphate.</text>
</comment>
<evidence type="ECO:0000256" key="19">
    <source>
        <dbReference type="PIRSR" id="PIRSR006135-2"/>
    </source>
</evidence>
<evidence type="ECO:0000256" key="6">
    <source>
        <dbReference type="ARBA" id="ARBA00005159"/>
    </source>
</evidence>
<dbReference type="GO" id="GO:0043752">
    <property type="term" value="F:adenosylcobinamide kinase activity"/>
    <property type="evidence" value="ECO:0007669"/>
    <property type="project" value="UniProtKB-EC"/>
</dbReference>
<dbReference type="EC" id="2.7.7.62" evidence="9"/>
<evidence type="ECO:0000256" key="3">
    <source>
        <dbReference type="ARBA" id="ARBA00001522"/>
    </source>
</evidence>
<evidence type="ECO:0000256" key="16">
    <source>
        <dbReference type="ARBA" id="ARBA00029570"/>
    </source>
</evidence>
<comment type="catalytic activity">
    <reaction evidence="3">
        <text>adenosylcob(III)inamide + GTP = adenosylcob(III)inamide phosphate + GDP + H(+)</text>
        <dbReference type="Rhea" id="RHEA:15765"/>
        <dbReference type="ChEBI" id="CHEBI:2480"/>
        <dbReference type="ChEBI" id="CHEBI:15378"/>
        <dbReference type="ChEBI" id="CHEBI:37565"/>
        <dbReference type="ChEBI" id="CHEBI:58189"/>
        <dbReference type="ChEBI" id="CHEBI:58502"/>
        <dbReference type="EC" id="2.7.1.156"/>
    </reaction>
</comment>
<comment type="catalytic activity">
    <reaction evidence="1">
        <text>adenosylcob(III)inamide + ATP = adenosylcob(III)inamide phosphate + ADP + H(+)</text>
        <dbReference type="Rhea" id="RHEA:15769"/>
        <dbReference type="ChEBI" id="CHEBI:2480"/>
        <dbReference type="ChEBI" id="CHEBI:15378"/>
        <dbReference type="ChEBI" id="CHEBI:30616"/>
        <dbReference type="ChEBI" id="CHEBI:58502"/>
        <dbReference type="ChEBI" id="CHEBI:456216"/>
        <dbReference type="EC" id="2.7.1.156"/>
    </reaction>
</comment>
<feature type="binding site" evidence="19">
    <location>
        <position position="72"/>
    </location>
    <ligand>
        <name>GTP</name>
        <dbReference type="ChEBI" id="CHEBI:37565"/>
    </ligand>
</feature>
<dbReference type="Gene3D" id="3.40.50.300">
    <property type="entry name" value="P-loop containing nucleotide triphosphate hydrolases"/>
    <property type="match status" value="1"/>
</dbReference>
<keyword evidence="13 20" id="KW-0418">Kinase</keyword>
<evidence type="ECO:0000256" key="1">
    <source>
        <dbReference type="ARBA" id="ARBA00000312"/>
    </source>
</evidence>
<dbReference type="SUPFAM" id="SSF52540">
    <property type="entry name" value="P-loop containing nucleoside triphosphate hydrolases"/>
    <property type="match status" value="1"/>
</dbReference>
<keyword evidence="15 19" id="KW-0342">GTP-binding</keyword>
<evidence type="ECO:0000256" key="8">
    <source>
        <dbReference type="ARBA" id="ARBA00012016"/>
    </source>
</evidence>
<organism evidence="20 21">
    <name type="scientific">Niallia nealsonii</name>
    <dbReference type="NCBI Taxonomy" id="115979"/>
    <lineage>
        <taxon>Bacteria</taxon>
        <taxon>Bacillati</taxon>
        <taxon>Bacillota</taxon>
        <taxon>Bacilli</taxon>
        <taxon>Bacillales</taxon>
        <taxon>Bacillaceae</taxon>
        <taxon>Niallia</taxon>
    </lineage>
</organism>
<dbReference type="Pfam" id="PF02283">
    <property type="entry name" value="CobU"/>
    <property type="match status" value="1"/>
</dbReference>
<evidence type="ECO:0000256" key="17">
    <source>
        <dbReference type="ARBA" id="ARBA00030571"/>
    </source>
</evidence>
<feature type="binding site" evidence="19">
    <location>
        <begin position="41"/>
        <end position="43"/>
    </location>
    <ligand>
        <name>GTP</name>
        <dbReference type="ChEBI" id="CHEBI:37565"/>
    </ligand>
</feature>
<dbReference type="PIRSF" id="PIRSF006135">
    <property type="entry name" value="CobU"/>
    <property type="match status" value="1"/>
</dbReference>
<evidence type="ECO:0000256" key="12">
    <source>
        <dbReference type="ARBA" id="ARBA00022741"/>
    </source>
</evidence>
<evidence type="ECO:0000256" key="9">
    <source>
        <dbReference type="ARBA" id="ARBA00012523"/>
    </source>
</evidence>
<dbReference type="PANTHER" id="PTHR34848">
    <property type="match status" value="1"/>
</dbReference>
<name>A0A2N0Z2D6_9BACI</name>
<feature type="active site" description="GMP-histidine intermediate" evidence="18">
    <location>
        <position position="57"/>
    </location>
</feature>
<dbReference type="RefSeq" id="WP_101177180.1">
    <property type="nucleotide sequence ID" value="NZ_PISE01000021.1"/>
</dbReference>
<comment type="pathway">
    <text evidence="5">Cofactor biosynthesis; adenosylcobalamin biosynthesis; adenosylcobalamin from cob(II)yrinate a,c-diamide: step 6/7.</text>
</comment>
<evidence type="ECO:0000313" key="20">
    <source>
        <dbReference type="EMBL" id="PKG23671.1"/>
    </source>
</evidence>
<proteinExistence type="inferred from homology"/>
<evidence type="ECO:0000256" key="14">
    <source>
        <dbReference type="ARBA" id="ARBA00022840"/>
    </source>
</evidence>
<dbReference type="AlphaFoldDB" id="A0A2N0Z2D6"/>
<sequence length="190" mass="21872">MDENSTLIFITGGVRSGKTSFAEQLAAQFAEKEDLQLHYLATGVVTDTEMRKRVERHQEIRANYQRQWKTVEQETNLHTLQQRFCKKDVVLFDCLTTLVSNELFLKEQADWSKSFLESLKQEIAAAVIVLSKKCKYLIIVSNEVSYEPMQTPLLIAYSWLLGNLHQTFVEIATEAYLVENGLAIKKGWHI</sequence>
<gene>
    <name evidence="20" type="ORF">CWS01_10635</name>
</gene>
<evidence type="ECO:0000256" key="13">
    <source>
        <dbReference type="ARBA" id="ARBA00022777"/>
    </source>
</evidence>
<evidence type="ECO:0000256" key="2">
    <source>
        <dbReference type="ARBA" id="ARBA00000711"/>
    </source>
</evidence>
<keyword evidence="21" id="KW-1185">Reference proteome</keyword>
<keyword evidence="14" id="KW-0067">ATP-binding</keyword>
<comment type="pathway">
    <text evidence="6">Cofactor biosynthesis; adenosylcobalamin biosynthesis; adenosylcobalamin from cob(II)yrinate a,c-diamide: step 5/7.</text>
</comment>
<dbReference type="GO" id="GO:0005524">
    <property type="term" value="F:ATP binding"/>
    <property type="evidence" value="ECO:0007669"/>
    <property type="project" value="UniProtKB-KW"/>
</dbReference>
<evidence type="ECO:0000256" key="5">
    <source>
        <dbReference type="ARBA" id="ARBA00004692"/>
    </source>
</evidence>
<keyword evidence="10" id="KW-0169">Cobalamin biosynthesis</keyword>
<dbReference type="GO" id="GO:0008820">
    <property type="term" value="F:cobinamide phosphate guanylyltransferase activity"/>
    <property type="evidence" value="ECO:0007669"/>
    <property type="project" value="UniProtKB-EC"/>
</dbReference>
<reference evidence="20 21" key="1">
    <citation type="journal article" date="2003" name="Int. J. Syst. Evol. Microbiol.">
        <title>Bacillus nealsonii sp. nov., isolated from a spacecraft-assembly facility, whose spores are gamma-radiation resistant.</title>
        <authorList>
            <person name="Venkateswaran K."/>
            <person name="Kempf M."/>
            <person name="Chen F."/>
            <person name="Satomi M."/>
            <person name="Nicholson W."/>
            <person name="Kern R."/>
        </authorList>
    </citation>
    <scope>NUCLEOTIDE SEQUENCE [LARGE SCALE GENOMIC DNA]</scope>
    <source>
        <strain evidence="20 21">FO-92</strain>
    </source>
</reference>
<feature type="binding site" evidence="19">
    <location>
        <position position="93"/>
    </location>
    <ligand>
        <name>GTP</name>
        <dbReference type="ChEBI" id="CHEBI:37565"/>
    </ligand>
</feature>